<dbReference type="GO" id="GO:0050660">
    <property type="term" value="F:flavin adenine dinucleotide binding"/>
    <property type="evidence" value="ECO:0007669"/>
    <property type="project" value="InterPro"/>
</dbReference>
<evidence type="ECO:0000256" key="7">
    <source>
        <dbReference type="ARBA" id="ARBA00022857"/>
    </source>
</evidence>
<dbReference type="OrthoDB" id="9764501at2"/>
<dbReference type="InterPro" id="IPR013785">
    <property type="entry name" value="Aldolase_TIM"/>
</dbReference>
<dbReference type="RefSeq" id="WP_101303476.1">
    <property type="nucleotide sequence ID" value="NZ_CP025197.1"/>
</dbReference>
<dbReference type="Gene3D" id="1.10.1200.80">
    <property type="entry name" value="Putative flavin oxidoreducatase, domain 2"/>
    <property type="match status" value="1"/>
</dbReference>
<gene>
    <name evidence="16" type="primary">dusC</name>
    <name evidence="17" type="ORF">B9R14_04520</name>
    <name evidence="16" type="ORF">HVS_14745</name>
</gene>
<comment type="similarity">
    <text evidence="12">Belongs to the dus family.</text>
</comment>
<dbReference type="EMBL" id="NEMB01000003">
    <property type="protein sequence ID" value="PQQ66101.1"/>
    <property type="molecule type" value="Genomic_DNA"/>
</dbReference>
<feature type="binding site" evidence="14">
    <location>
        <position position="70"/>
    </location>
    <ligand>
        <name>FMN</name>
        <dbReference type="ChEBI" id="CHEBI:58210"/>
    </ligand>
</feature>
<comment type="function">
    <text evidence="2 12">Catalyzes the synthesis of 5,6-dihydrouridine (D), a modified base found in the D-loop of most tRNAs, via the reduction of the C5-C6 double bond in target uridines.</text>
</comment>
<protein>
    <recommendedName>
        <fullName evidence="12">tRNA-dihydrouridine synthase</fullName>
        <ecNumber evidence="12">1.3.1.-</ecNumber>
    </recommendedName>
</protein>
<dbReference type="PANTHER" id="PTHR45846:SF1">
    <property type="entry name" value="TRNA-DIHYDROURIDINE(47) SYNTHASE [NAD(P)(+)]-LIKE"/>
    <property type="match status" value="1"/>
</dbReference>
<comment type="catalytic activity">
    <reaction evidence="11">
        <text>a 5,6-dihydrouridine in tRNA + NAD(+) = a uridine in tRNA + NADH + H(+)</text>
        <dbReference type="Rhea" id="RHEA:54452"/>
        <dbReference type="Rhea" id="RHEA-COMP:13339"/>
        <dbReference type="Rhea" id="RHEA-COMP:13887"/>
        <dbReference type="ChEBI" id="CHEBI:15378"/>
        <dbReference type="ChEBI" id="CHEBI:57540"/>
        <dbReference type="ChEBI" id="CHEBI:57945"/>
        <dbReference type="ChEBI" id="CHEBI:65315"/>
        <dbReference type="ChEBI" id="CHEBI:74443"/>
    </reaction>
</comment>
<dbReference type="KEGG" id="hsc:HVS_14745"/>
<keyword evidence="6 12" id="KW-0819">tRNA processing</keyword>
<dbReference type="PANTHER" id="PTHR45846">
    <property type="entry name" value="TRNA-DIHYDROURIDINE(47) SYNTHASE [NAD(P)(+)]-LIKE"/>
    <property type="match status" value="1"/>
</dbReference>
<dbReference type="InterPro" id="IPR035587">
    <property type="entry name" value="DUS-like_FMN-bd"/>
</dbReference>
<name>A0A2K9ETE2_9FIRM</name>
<dbReference type="NCBIfam" id="TIGR00737">
    <property type="entry name" value="nifR3_yhdG"/>
    <property type="match status" value="1"/>
</dbReference>
<dbReference type="InterPro" id="IPR024036">
    <property type="entry name" value="tRNA-dHydroUridine_Synthase_C"/>
</dbReference>
<sequence length="327" mass="37023">MRIGNIEFKNNVFLAPMAGVTDMPFRLLCKEQGCGFTYTEMVSAKGLYYKDEKTKKLTFIDKREEPCAIQIFGSEPYVMAKAVELLNDSNACIIDINMGCPTPKITKNSEGCALMLQPSLAGEIVKEVSKASEKPVTVKIRKGWDDTKVNAVEIAKIAEENGAKAVTVHGRTREQFYRGEADWEIIKKVKEAVSIPVIGNGDIFSSEDAKKMFRETNCDAIMVGRGAQGNPWIFKNILQNSDEEISCEEKISMIIKHFNLMIEFKGEHKAVKEMRKHIAWYMKGMYKSADLKDKIFKSDSKDEIISLLYEYLQNISTINIKKRNLTL</sequence>
<keyword evidence="3" id="KW-0820">tRNA-binding</keyword>
<keyword evidence="8" id="KW-0694">RNA-binding</keyword>
<dbReference type="EC" id="1.3.1.-" evidence="12"/>
<evidence type="ECO:0000256" key="10">
    <source>
        <dbReference type="ARBA" id="ARBA00048205"/>
    </source>
</evidence>
<dbReference type="InterPro" id="IPR004652">
    <property type="entry name" value="DusB-like"/>
</dbReference>
<evidence type="ECO:0000313" key="16">
    <source>
        <dbReference type="EMBL" id="AUG58800.1"/>
    </source>
</evidence>
<dbReference type="PROSITE" id="PS01136">
    <property type="entry name" value="UPF0034"/>
    <property type="match status" value="1"/>
</dbReference>
<reference evidence="16 18" key="1">
    <citation type="submission" date="2017-12" db="EMBL/GenBank/DDBJ databases">
        <title>Complete genome sequence of Herbivorax saccincola GGR1, a novel Cellulosome-producing hydrolytic bacterium in a thermophilic biogas plant, established by Illumina and Nanopore MinION sequencing.</title>
        <authorList>
            <person name="Pechtl A."/>
            <person name="Ruckert C."/>
            <person name="Koeck D.E."/>
            <person name="Maus I."/>
            <person name="Winkler A."/>
            <person name="Kalinowski J."/>
            <person name="Puhler A."/>
            <person name="Schwarz W.W."/>
            <person name="Zverlov V.V."/>
            <person name="Schluter A."/>
            <person name="Liebl W."/>
        </authorList>
    </citation>
    <scope>NUCLEOTIDE SEQUENCE [LARGE SCALE GENOMIC DNA]</scope>
    <source>
        <strain evidence="16">GGR1</strain>
        <strain evidence="18">SR1</strain>
    </source>
</reference>
<dbReference type="CDD" id="cd02801">
    <property type="entry name" value="DUS_like_FMN"/>
    <property type="match status" value="1"/>
</dbReference>
<keyword evidence="7" id="KW-0521">NADP</keyword>
<comment type="catalytic activity">
    <reaction evidence="10">
        <text>a 5,6-dihydrouridine in tRNA + NADP(+) = a uridine in tRNA + NADPH + H(+)</text>
        <dbReference type="Rhea" id="RHEA:23624"/>
        <dbReference type="Rhea" id="RHEA-COMP:13339"/>
        <dbReference type="Rhea" id="RHEA-COMP:13887"/>
        <dbReference type="ChEBI" id="CHEBI:15378"/>
        <dbReference type="ChEBI" id="CHEBI:57783"/>
        <dbReference type="ChEBI" id="CHEBI:58349"/>
        <dbReference type="ChEBI" id="CHEBI:65315"/>
        <dbReference type="ChEBI" id="CHEBI:74443"/>
    </reaction>
</comment>
<evidence type="ECO:0000256" key="6">
    <source>
        <dbReference type="ARBA" id="ARBA00022694"/>
    </source>
</evidence>
<evidence type="ECO:0000256" key="12">
    <source>
        <dbReference type="PIRNR" id="PIRNR006621"/>
    </source>
</evidence>
<evidence type="ECO:0000256" key="9">
    <source>
        <dbReference type="ARBA" id="ARBA00023002"/>
    </source>
</evidence>
<evidence type="ECO:0000256" key="3">
    <source>
        <dbReference type="ARBA" id="ARBA00022555"/>
    </source>
</evidence>
<evidence type="ECO:0000256" key="13">
    <source>
        <dbReference type="PIRSR" id="PIRSR006621-1"/>
    </source>
</evidence>
<evidence type="ECO:0000313" key="19">
    <source>
        <dbReference type="Proteomes" id="UP000239720"/>
    </source>
</evidence>
<feature type="binding site" evidence="14">
    <location>
        <begin position="224"/>
        <end position="225"/>
    </location>
    <ligand>
        <name>FMN</name>
        <dbReference type="ChEBI" id="CHEBI:58210"/>
    </ligand>
</feature>
<keyword evidence="4 12" id="KW-0285">Flavoprotein</keyword>
<organism evidence="16 18">
    <name type="scientific">Acetivibrio saccincola</name>
    <dbReference type="NCBI Taxonomy" id="1677857"/>
    <lineage>
        <taxon>Bacteria</taxon>
        <taxon>Bacillati</taxon>
        <taxon>Bacillota</taxon>
        <taxon>Clostridia</taxon>
        <taxon>Eubacteriales</taxon>
        <taxon>Oscillospiraceae</taxon>
        <taxon>Acetivibrio</taxon>
    </lineage>
</organism>
<dbReference type="Gene3D" id="3.20.20.70">
    <property type="entry name" value="Aldolase class I"/>
    <property type="match status" value="1"/>
</dbReference>
<evidence type="ECO:0000256" key="2">
    <source>
        <dbReference type="ARBA" id="ARBA00002790"/>
    </source>
</evidence>
<evidence type="ECO:0000256" key="11">
    <source>
        <dbReference type="ARBA" id="ARBA00048802"/>
    </source>
</evidence>
<feature type="binding site" evidence="14">
    <location>
        <position position="169"/>
    </location>
    <ligand>
        <name>FMN</name>
        <dbReference type="ChEBI" id="CHEBI:58210"/>
    </ligand>
</feature>
<dbReference type="Proteomes" id="UP000233534">
    <property type="component" value="Chromosome"/>
</dbReference>
<comment type="cofactor">
    <cofactor evidence="1 12 14">
        <name>FMN</name>
        <dbReference type="ChEBI" id="CHEBI:58210"/>
    </cofactor>
</comment>
<evidence type="ECO:0000256" key="5">
    <source>
        <dbReference type="ARBA" id="ARBA00022643"/>
    </source>
</evidence>
<feature type="active site" description="Proton donor" evidence="13">
    <location>
        <position position="100"/>
    </location>
</feature>
<accession>A0A2K9ETE2</accession>
<keyword evidence="9 12" id="KW-0560">Oxidoreductase</keyword>
<dbReference type="InterPro" id="IPR001269">
    <property type="entry name" value="DUS_fam"/>
</dbReference>
<dbReference type="Pfam" id="PF01207">
    <property type="entry name" value="Dus"/>
    <property type="match status" value="1"/>
</dbReference>
<proteinExistence type="inferred from homology"/>
<evidence type="ECO:0000256" key="14">
    <source>
        <dbReference type="PIRSR" id="PIRSR006621-2"/>
    </source>
</evidence>
<keyword evidence="18" id="KW-1185">Reference proteome</keyword>
<dbReference type="GO" id="GO:0000049">
    <property type="term" value="F:tRNA binding"/>
    <property type="evidence" value="ECO:0007669"/>
    <property type="project" value="UniProtKB-KW"/>
</dbReference>
<evidence type="ECO:0000313" key="17">
    <source>
        <dbReference type="EMBL" id="PQQ66101.1"/>
    </source>
</evidence>
<feature type="binding site" evidence="14">
    <location>
        <begin position="16"/>
        <end position="18"/>
    </location>
    <ligand>
        <name>FMN</name>
        <dbReference type="ChEBI" id="CHEBI:58210"/>
    </ligand>
</feature>
<dbReference type="AlphaFoldDB" id="A0A2K9ETE2"/>
<dbReference type="Proteomes" id="UP000239720">
    <property type="component" value="Unassembled WGS sequence"/>
</dbReference>
<keyword evidence="5 12" id="KW-0288">FMN</keyword>
<evidence type="ECO:0000256" key="4">
    <source>
        <dbReference type="ARBA" id="ARBA00022630"/>
    </source>
</evidence>
<evidence type="ECO:0000259" key="15">
    <source>
        <dbReference type="Pfam" id="PF01207"/>
    </source>
</evidence>
<dbReference type="PIRSF" id="PIRSF006621">
    <property type="entry name" value="Dus"/>
    <property type="match status" value="1"/>
</dbReference>
<dbReference type="SUPFAM" id="SSF51395">
    <property type="entry name" value="FMN-linked oxidoreductases"/>
    <property type="match status" value="1"/>
</dbReference>
<reference evidence="17 19" key="2">
    <citation type="journal article" date="2018" name="Syst. Appl. Microbiol.">
        <title>Characterization and high-quality draft genome sequence of Herbivorax saccincola A7, an anaerobic, alkaliphilic, thermophilic, cellulolytic, and xylanolytic bacterium.</title>
        <authorList>
            <person name="Aikawa S."/>
            <person name="Baramee S."/>
            <person name="Sermsathanaswadi J."/>
            <person name="Thianheng P."/>
            <person name="Tachaapaikoon C."/>
            <person name="Shikata A."/>
            <person name="Waeonukul R."/>
            <person name="Pason P."/>
            <person name="Ratanakhanokchai K."/>
            <person name="Kosugi A."/>
        </authorList>
    </citation>
    <scope>NUCLEOTIDE SEQUENCE [LARGE SCALE GENOMIC DNA]</scope>
    <source>
        <strain evidence="17 19">A7</strain>
    </source>
</reference>
<keyword evidence="14" id="KW-0547">Nucleotide-binding</keyword>
<dbReference type="GO" id="GO:0017150">
    <property type="term" value="F:tRNA dihydrouridine synthase activity"/>
    <property type="evidence" value="ECO:0007669"/>
    <property type="project" value="InterPro"/>
</dbReference>
<evidence type="ECO:0000256" key="8">
    <source>
        <dbReference type="ARBA" id="ARBA00022884"/>
    </source>
</evidence>
<evidence type="ECO:0000313" key="18">
    <source>
        <dbReference type="Proteomes" id="UP000233534"/>
    </source>
</evidence>
<dbReference type="InterPro" id="IPR018517">
    <property type="entry name" value="tRNA_hU_synthase_CS"/>
</dbReference>
<evidence type="ECO:0000256" key="1">
    <source>
        <dbReference type="ARBA" id="ARBA00001917"/>
    </source>
</evidence>
<feature type="domain" description="DUS-like FMN-binding" evidence="15">
    <location>
        <begin position="14"/>
        <end position="306"/>
    </location>
</feature>
<dbReference type="EMBL" id="CP025197">
    <property type="protein sequence ID" value="AUG58800.1"/>
    <property type="molecule type" value="Genomic_DNA"/>
</dbReference>
<feature type="binding site" evidence="14">
    <location>
        <position position="139"/>
    </location>
    <ligand>
        <name>FMN</name>
        <dbReference type="ChEBI" id="CHEBI:58210"/>
    </ligand>
</feature>